<evidence type="ECO:0000313" key="1">
    <source>
        <dbReference type="EMBL" id="KYF48587.1"/>
    </source>
</evidence>
<dbReference type="Proteomes" id="UP000075420">
    <property type="component" value="Unassembled WGS sequence"/>
</dbReference>
<dbReference type="EMBL" id="JELY01003481">
    <property type="protein sequence ID" value="KYF48587.1"/>
    <property type="molecule type" value="Genomic_DNA"/>
</dbReference>
<sequence length="166" mass="17895">MTADPPQLGATMLDAVGRALVRRDLPSARRALKRGLEENVSEEDLVYGGLWVLLLERIVGVATDGTAGRALEGSVSRPSWTGRLASWANGRISDADLNKLAQSAAQRVEAQFYIAMARKAAGDASADERLRAVSKSPVIDLLEVHIAREMLAPELRLDVPRNASLP</sequence>
<reference evidence="1 2" key="1">
    <citation type="submission" date="2014-02" db="EMBL/GenBank/DDBJ databases">
        <title>The small core and large imbalanced accessory genome model reveals a collaborative survival strategy of Sorangium cellulosum strains in nature.</title>
        <authorList>
            <person name="Han K."/>
            <person name="Peng R."/>
            <person name="Blom J."/>
            <person name="Li Y.-Z."/>
        </authorList>
    </citation>
    <scope>NUCLEOTIDE SEQUENCE [LARGE SCALE GENOMIC DNA]</scope>
    <source>
        <strain evidence="1 2">So0157-25</strain>
    </source>
</reference>
<dbReference type="AlphaFoldDB" id="A0A150P0X7"/>
<comment type="caution">
    <text evidence="1">The sequence shown here is derived from an EMBL/GenBank/DDBJ whole genome shotgun (WGS) entry which is preliminary data.</text>
</comment>
<organism evidence="1 2">
    <name type="scientific">Sorangium cellulosum</name>
    <name type="common">Polyangium cellulosum</name>
    <dbReference type="NCBI Taxonomy" id="56"/>
    <lineage>
        <taxon>Bacteria</taxon>
        <taxon>Pseudomonadati</taxon>
        <taxon>Myxococcota</taxon>
        <taxon>Polyangia</taxon>
        <taxon>Polyangiales</taxon>
        <taxon>Polyangiaceae</taxon>
        <taxon>Sorangium</taxon>
    </lineage>
</organism>
<protein>
    <submittedName>
        <fullName evidence="1">Uncharacterized protein</fullName>
    </submittedName>
</protein>
<gene>
    <name evidence="1" type="ORF">BE08_28975</name>
</gene>
<accession>A0A150P0X7</accession>
<name>A0A150P0X7_SORCE</name>
<proteinExistence type="predicted"/>
<evidence type="ECO:0000313" key="2">
    <source>
        <dbReference type="Proteomes" id="UP000075420"/>
    </source>
</evidence>